<dbReference type="EMBL" id="JBJKBG010000002">
    <property type="protein sequence ID" value="KAL3749272.1"/>
    <property type="molecule type" value="Genomic_DNA"/>
</dbReference>
<keyword evidence="1" id="KW-0611">Plant defense</keyword>
<reference evidence="3 4" key="1">
    <citation type="submission" date="2024-11" db="EMBL/GenBank/DDBJ databases">
        <title>Chromosome-level genome assembly of Eucalyptus globulus Labill. provides insights into its genome evolution.</title>
        <authorList>
            <person name="Li X."/>
        </authorList>
    </citation>
    <scope>NUCLEOTIDE SEQUENCE [LARGE SCALE GENOMIC DNA]</scope>
    <source>
        <strain evidence="3">CL2024</strain>
        <tissue evidence="3">Fresh tender leaves</tissue>
    </source>
</reference>
<accession>A0ABD3LHG4</accession>
<sequence length="334" mass="38177">MQRLTSFTDLVFSNCKELDISKDERGNILDFHGGFQSLRSVKITFLPKLTSLQQWLLQAHNLEHLYIAGCDNLKDIPEQIEALQSLQNLNIEGCSLLTSFPEAMRRLTSLTHLALKNCNELDISKDESDNILNFHGGLQSLRSMVIEGLPKLTSLSQWLLQARNLKHLDISLESLTIVRCHQLTSLSQCIRHLSSLVDLSIQECEELDISKDKSGNILDFHGGLQSLRSVDFTLLPKLTSLPQWLLQARNLERLEIWGCHNLKDIPEQIETLQSLQILVVEECDSLTSFPEAMRRLTSLTHLTIYRCPKLEESCERQAGKDWDKIAHIPNIRFR</sequence>
<protein>
    <recommendedName>
        <fullName evidence="2">Disease resistance protein At4g27190-like leucine-rich repeats domain-containing protein</fullName>
    </recommendedName>
</protein>
<name>A0ABD3LHG4_EUCGL</name>
<dbReference type="InterPro" id="IPR032675">
    <property type="entry name" value="LRR_dom_sf"/>
</dbReference>
<dbReference type="PANTHER" id="PTHR36766">
    <property type="entry name" value="PLANT BROAD-SPECTRUM MILDEW RESISTANCE PROTEIN RPW8"/>
    <property type="match status" value="1"/>
</dbReference>
<dbReference type="InterPro" id="IPR057135">
    <property type="entry name" value="At4g27190-like_LRR"/>
</dbReference>
<evidence type="ECO:0000313" key="3">
    <source>
        <dbReference type="EMBL" id="KAL3749272.1"/>
    </source>
</evidence>
<evidence type="ECO:0000259" key="2">
    <source>
        <dbReference type="Pfam" id="PF23247"/>
    </source>
</evidence>
<dbReference type="AlphaFoldDB" id="A0ABD3LHG4"/>
<dbReference type="SUPFAM" id="SSF52058">
    <property type="entry name" value="L domain-like"/>
    <property type="match status" value="1"/>
</dbReference>
<proteinExistence type="predicted"/>
<gene>
    <name evidence="3" type="ORF">ACJRO7_010385</name>
</gene>
<comment type="caution">
    <text evidence="3">The sequence shown here is derived from an EMBL/GenBank/DDBJ whole genome shotgun (WGS) entry which is preliminary data.</text>
</comment>
<dbReference type="Gene3D" id="3.80.10.10">
    <property type="entry name" value="Ribonuclease Inhibitor"/>
    <property type="match status" value="2"/>
</dbReference>
<dbReference type="PANTHER" id="PTHR36766:SF40">
    <property type="entry name" value="DISEASE RESISTANCE PROTEIN RGA3"/>
    <property type="match status" value="1"/>
</dbReference>
<evidence type="ECO:0000256" key="1">
    <source>
        <dbReference type="ARBA" id="ARBA00022821"/>
    </source>
</evidence>
<organism evidence="3 4">
    <name type="scientific">Eucalyptus globulus</name>
    <name type="common">Tasmanian blue gum</name>
    <dbReference type="NCBI Taxonomy" id="34317"/>
    <lineage>
        <taxon>Eukaryota</taxon>
        <taxon>Viridiplantae</taxon>
        <taxon>Streptophyta</taxon>
        <taxon>Embryophyta</taxon>
        <taxon>Tracheophyta</taxon>
        <taxon>Spermatophyta</taxon>
        <taxon>Magnoliopsida</taxon>
        <taxon>eudicotyledons</taxon>
        <taxon>Gunneridae</taxon>
        <taxon>Pentapetalae</taxon>
        <taxon>rosids</taxon>
        <taxon>malvids</taxon>
        <taxon>Myrtales</taxon>
        <taxon>Myrtaceae</taxon>
        <taxon>Myrtoideae</taxon>
        <taxon>Eucalypteae</taxon>
        <taxon>Eucalyptus</taxon>
    </lineage>
</organism>
<keyword evidence="4" id="KW-1185">Reference proteome</keyword>
<evidence type="ECO:0000313" key="4">
    <source>
        <dbReference type="Proteomes" id="UP001634007"/>
    </source>
</evidence>
<dbReference type="GO" id="GO:0006952">
    <property type="term" value="P:defense response"/>
    <property type="evidence" value="ECO:0007669"/>
    <property type="project" value="UniProtKB-KW"/>
</dbReference>
<dbReference type="Proteomes" id="UP001634007">
    <property type="component" value="Unassembled WGS sequence"/>
</dbReference>
<feature type="domain" description="Disease resistance protein At4g27190-like leucine-rich repeats" evidence="2">
    <location>
        <begin position="82"/>
        <end position="205"/>
    </location>
</feature>
<dbReference type="Pfam" id="PF23247">
    <property type="entry name" value="LRR_RPS2"/>
    <property type="match status" value="1"/>
</dbReference>